<accession>A0ABM7YP51</accession>
<protein>
    <submittedName>
        <fullName evidence="1">Uncharacterized protein</fullName>
    </submittedName>
</protein>
<dbReference type="RefSeq" id="WP_251969587.1">
    <property type="nucleotide sequence ID" value="NZ_AP025730.1"/>
</dbReference>
<proteinExistence type="predicted"/>
<reference evidence="1" key="1">
    <citation type="submission" date="2022-04" db="EMBL/GenBank/DDBJ databases">
        <title>Whole genome sequence of Sphaerotilus sp. FB-5.</title>
        <authorList>
            <person name="Takeda M."/>
            <person name="Narihara S."/>
            <person name="Akimoto M."/>
            <person name="Akimoto R."/>
            <person name="Nishiyashiki S."/>
            <person name="Murakami T."/>
        </authorList>
    </citation>
    <scope>NUCLEOTIDE SEQUENCE</scope>
    <source>
        <strain evidence="1">FB-5</strain>
    </source>
</reference>
<dbReference type="EMBL" id="AP025730">
    <property type="protein sequence ID" value="BDI06294.1"/>
    <property type="molecule type" value="Genomic_DNA"/>
</dbReference>
<name>A0ABM7YP51_9BURK</name>
<sequence>MLWDHYVFRRGSAVHELWDNLLKERPVELLYIAGRGFDLRAQTVMREFVAGQQGAGRRTVSAKLLLLDFHGYELDESIAQLTEENAVALEAAFSPLGPTVTVAIEVVDGEEANASDALRQRVRRVLEEVPGKTDIILDVSSLPRATYLALLTTILHKLVPDKHIREGEAHPLHAEGVNFQVLVAEDVRLDGQIRAEDPSNDLLNIPGFFTAWQAESVQDWPLVWFPVLGEGRVNQLLRIGGSIPSEAEVCPVVPHPSKDPRHADRLLMEYREALFDSRRTPTSNILHAHESQPFEAYRQLLGAMKRYQDSMTILGGCRLVVTPLGSKLLTLGAGLACFEMRPSDLESKFGVAIPHAEPRRYVVAADRLRESKPEVSVLLLTGEAYGVAG</sequence>
<organism evidence="1 2">
    <name type="scientific">Sphaerotilus microaerophilus</name>
    <dbReference type="NCBI Taxonomy" id="2914710"/>
    <lineage>
        <taxon>Bacteria</taxon>
        <taxon>Pseudomonadati</taxon>
        <taxon>Pseudomonadota</taxon>
        <taxon>Betaproteobacteria</taxon>
        <taxon>Burkholderiales</taxon>
        <taxon>Sphaerotilaceae</taxon>
        <taxon>Sphaerotilus</taxon>
    </lineage>
</organism>
<dbReference type="Proteomes" id="UP001057498">
    <property type="component" value="Chromosome"/>
</dbReference>
<evidence type="ECO:0000313" key="1">
    <source>
        <dbReference type="EMBL" id="BDI06294.1"/>
    </source>
</evidence>
<gene>
    <name evidence="1" type="ORF">CATMQ487_32640</name>
</gene>
<evidence type="ECO:0000313" key="2">
    <source>
        <dbReference type="Proteomes" id="UP001057498"/>
    </source>
</evidence>
<keyword evidence="2" id="KW-1185">Reference proteome</keyword>